<evidence type="ECO:0000313" key="3">
    <source>
        <dbReference type="Proteomes" id="UP000295479"/>
    </source>
</evidence>
<protein>
    <submittedName>
        <fullName evidence="2">Transposase</fullName>
    </submittedName>
</protein>
<sequence length="79" mass="9167">MMTPIKGIKRQCQQNKNRDKTVNDLFSTAVSRFRQPIESLFNWLIQKTDIQKAIKVRSTKGLFIPIFGKIASAFIHLIF</sequence>
<dbReference type="OrthoDB" id="1024829at2"/>
<accession>A0A4R5C952</accession>
<gene>
    <name evidence="2" type="ORF">E0F76_18890</name>
</gene>
<evidence type="ECO:0000313" key="2">
    <source>
        <dbReference type="EMBL" id="TDD93542.1"/>
    </source>
</evidence>
<proteinExistence type="predicted"/>
<dbReference type="EMBL" id="SMFK01000026">
    <property type="protein sequence ID" value="TDD93542.1"/>
    <property type="molecule type" value="Genomic_DNA"/>
</dbReference>
<dbReference type="AlphaFoldDB" id="A0A4R5C952"/>
<feature type="transmembrane region" description="Helical" evidence="1">
    <location>
        <begin position="61"/>
        <end position="78"/>
    </location>
</feature>
<evidence type="ECO:0000256" key="1">
    <source>
        <dbReference type="SAM" id="Phobius"/>
    </source>
</evidence>
<keyword evidence="1" id="KW-0812">Transmembrane</keyword>
<comment type="caution">
    <text evidence="2">The sequence shown here is derived from an EMBL/GenBank/DDBJ whole genome shotgun (WGS) entry which is preliminary data.</text>
</comment>
<dbReference type="Proteomes" id="UP000295479">
    <property type="component" value="Unassembled WGS sequence"/>
</dbReference>
<keyword evidence="3" id="KW-1185">Reference proteome</keyword>
<keyword evidence="1" id="KW-1133">Transmembrane helix</keyword>
<keyword evidence="1" id="KW-0472">Membrane</keyword>
<reference evidence="2 3" key="1">
    <citation type="submission" date="2019-03" db="EMBL/GenBank/DDBJ databases">
        <title>Flavobacterium AR-3-4 sp. nov. isolated from arctic soil.</title>
        <authorList>
            <person name="Chaudhary D.K."/>
        </authorList>
    </citation>
    <scope>NUCLEOTIDE SEQUENCE [LARGE SCALE GENOMIC DNA]</scope>
    <source>
        <strain evidence="2 3">AR-3-4</strain>
    </source>
</reference>
<organism evidence="2 3">
    <name type="scientific">Flavobacterium cellulosilyticum</name>
    <dbReference type="NCBI Taxonomy" id="2541731"/>
    <lineage>
        <taxon>Bacteria</taxon>
        <taxon>Pseudomonadati</taxon>
        <taxon>Bacteroidota</taxon>
        <taxon>Flavobacteriia</taxon>
        <taxon>Flavobacteriales</taxon>
        <taxon>Flavobacteriaceae</taxon>
        <taxon>Flavobacterium</taxon>
    </lineage>
</organism>
<name>A0A4R5C952_9FLAO</name>
<dbReference type="RefSeq" id="WP_132009996.1">
    <property type="nucleotide sequence ID" value="NZ_SMFK01000026.1"/>
</dbReference>